<feature type="signal peptide" evidence="7">
    <location>
        <begin position="1"/>
        <end position="23"/>
    </location>
</feature>
<dbReference type="SUPFAM" id="SSF52833">
    <property type="entry name" value="Thioredoxin-like"/>
    <property type="match status" value="1"/>
</dbReference>
<dbReference type="SUPFAM" id="SSF54423">
    <property type="entry name" value="DsbC/DsbG N-terminal domain-like"/>
    <property type="match status" value="1"/>
</dbReference>
<evidence type="ECO:0000256" key="1">
    <source>
        <dbReference type="ARBA" id="ARBA00004418"/>
    </source>
</evidence>
<dbReference type="InterPro" id="IPR009094">
    <property type="entry name" value="DiS-bond_isomerase_DsbC/G_N_sf"/>
</dbReference>
<comment type="similarity">
    <text evidence="2 7">Belongs to the thioredoxin family. DsbC subfamily.</text>
</comment>
<dbReference type="Proteomes" id="UP000886469">
    <property type="component" value="Unassembled WGS sequence"/>
</dbReference>
<dbReference type="InterPro" id="IPR012336">
    <property type="entry name" value="Thioredoxin-like_fold"/>
</dbReference>
<dbReference type="PANTHER" id="PTHR35272:SF3">
    <property type="entry name" value="THIOL:DISULFIDE INTERCHANGE PROTEIN DSBC"/>
    <property type="match status" value="1"/>
</dbReference>
<comment type="subcellular location">
    <subcellularLocation>
        <location evidence="1 7">Periplasm</location>
    </subcellularLocation>
</comment>
<keyword evidence="4 7" id="KW-0574">Periplasm</keyword>
<keyword evidence="3 7" id="KW-0732">Signal</keyword>
<dbReference type="RefSeq" id="WP_169070847.1">
    <property type="nucleotide sequence ID" value="NZ_SPMX01000039.1"/>
</dbReference>
<protein>
    <recommendedName>
        <fullName evidence="7">Thiol:disulfide interchange protein</fullName>
    </recommendedName>
</protein>
<proteinExistence type="inferred from homology"/>
<sequence length="240" mass="26713">MSCKTPMAALSLLALTLSLAAQADETLTALEQRLQERYPATRIERVQASEIPGLYEVMIGRNPAYTDATGRYFVFGHLFDLQTQRDLTAERLEAQQRVAFAELPLSDAIKTIRGAGERLLAVFSDPDCPYCRRLEDELAKLDNVTVYTFAYPLESLHPQARDKAVAVWCAPDRARAWAELMQAGKVPPKRPCAHPIERNIALAQRLGIQGTPTLLSADGRLLPGAATSERIEQWLAERRP</sequence>
<reference evidence="10" key="1">
    <citation type="submission" date="2019-03" db="EMBL/GenBank/DDBJ databases">
        <title>Metabolic reconstructions from genomes of highly enriched 'Candidatus Accumulibacter' and 'Candidatus Competibacter' bioreactor populations.</title>
        <authorList>
            <person name="Annavajhala M.K."/>
            <person name="Welles L."/>
            <person name="Abbas B."/>
            <person name="Sorokin D."/>
            <person name="Park H."/>
            <person name="Van Loosdrecht M."/>
            <person name="Chandran K."/>
        </authorList>
    </citation>
    <scope>NUCLEOTIDE SEQUENCE</scope>
    <source>
        <strain evidence="10">SBR_L</strain>
    </source>
</reference>
<evidence type="ECO:0000256" key="2">
    <source>
        <dbReference type="ARBA" id="ARBA00009813"/>
    </source>
</evidence>
<keyword evidence="5" id="KW-1015">Disulfide bond</keyword>
<evidence type="ECO:0000256" key="5">
    <source>
        <dbReference type="ARBA" id="ARBA00023157"/>
    </source>
</evidence>
<dbReference type="InterPro" id="IPR036249">
    <property type="entry name" value="Thioredoxin-like_sf"/>
</dbReference>
<dbReference type="InterPro" id="IPR033954">
    <property type="entry name" value="DiS-bond_Isoase_DsbC/G"/>
</dbReference>
<dbReference type="InterPro" id="IPR018950">
    <property type="entry name" value="DiS-bond_isomerase_DsbC/G_N"/>
</dbReference>
<feature type="domain" description="Thioredoxin-like fold" evidence="9">
    <location>
        <begin position="113"/>
        <end position="235"/>
    </location>
</feature>
<evidence type="ECO:0000259" key="8">
    <source>
        <dbReference type="Pfam" id="PF10411"/>
    </source>
</evidence>
<dbReference type="EMBL" id="SPMX01000039">
    <property type="protein sequence ID" value="NMQ06294.1"/>
    <property type="molecule type" value="Genomic_DNA"/>
</dbReference>
<evidence type="ECO:0000313" key="10">
    <source>
        <dbReference type="EMBL" id="NMQ06294.1"/>
    </source>
</evidence>
<keyword evidence="6 7" id="KW-0676">Redox-active center</keyword>
<evidence type="ECO:0000313" key="11">
    <source>
        <dbReference type="Proteomes" id="UP000886469"/>
    </source>
</evidence>
<accession>A0ABX1T9D7</accession>
<organism evidence="10 11">
    <name type="scientific">Candidatus Accumulibacter contiguus</name>
    <dbReference type="NCBI Taxonomy" id="2954381"/>
    <lineage>
        <taxon>Bacteria</taxon>
        <taxon>Pseudomonadati</taxon>
        <taxon>Pseudomonadota</taxon>
        <taxon>Betaproteobacteria</taxon>
        <taxon>Candidatus Accumulibacter</taxon>
    </lineage>
</organism>
<evidence type="ECO:0000256" key="4">
    <source>
        <dbReference type="ARBA" id="ARBA00022764"/>
    </source>
</evidence>
<comment type="caution">
    <text evidence="10">The sequence shown here is derived from an EMBL/GenBank/DDBJ whole genome shotgun (WGS) entry which is preliminary data.</text>
</comment>
<dbReference type="Gene3D" id="3.40.30.10">
    <property type="entry name" value="Glutaredoxin"/>
    <property type="match status" value="1"/>
</dbReference>
<dbReference type="Pfam" id="PF13098">
    <property type="entry name" value="Thioredoxin_2"/>
    <property type="match status" value="1"/>
</dbReference>
<dbReference type="Pfam" id="PF10411">
    <property type="entry name" value="DsbC_N"/>
    <property type="match status" value="1"/>
</dbReference>
<evidence type="ECO:0000256" key="7">
    <source>
        <dbReference type="RuleBase" id="RU364038"/>
    </source>
</evidence>
<dbReference type="CDD" id="cd03020">
    <property type="entry name" value="DsbA_DsbC_DsbG"/>
    <property type="match status" value="1"/>
</dbReference>
<evidence type="ECO:0000256" key="6">
    <source>
        <dbReference type="ARBA" id="ARBA00023284"/>
    </source>
</evidence>
<dbReference type="Gene3D" id="3.10.450.70">
    <property type="entry name" value="Disulphide bond isomerase, DsbC/G, N-terminal"/>
    <property type="match status" value="1"/>
</dbReference>
<evidence type="ECO:0000256" key="3">
    <source>
        <dbReference type="ARBA" id="ARBA00022729"/>
    </source>
</evidence>
<name>A0ABX1T9D7_9PROT</name>
<comment type="function">
    <text evidence="7">Required for disulfide bond formation in some periplasmic proteins. Acts by transferring its disulfide bond to other proteins and is reduced in the process.</text>
</comment>
<keyword evidence="11" id="KW-1185">Reference proteome</keyword>
<gene>
    <name evidence="10" type="ORF">E4Q08_14060</name>
</gene>
<evidence type="ECO:0000259" key="9">
    <source>
        <dbReference type="Pfam" id="PF13098"/>
    </source>
</evidence>
<dbReference type="InterPro" id="IPR051470">
    <property type="entry name" value="Thiol:disulfide_interchange"/>
</dbReference>
<feature type="domain" description="Disulphide bond isomerase DsbC/G N-terminal" evidence="8">
    <location>
        <begin position="23"/>
        <end position="89"/>
    </location>
</feature>
<feature type="chain" id="PRO_5044961263" description="Thiol:disulfide interchange protein" evidence="7">
    <location>
        <begin position="24"/>
        <end position="240"/>
    </location>
</feature>
<dbReference type="PANTHER" id="PTHR35272">
    <property type="entry name" value="THIOL:DISULFIDE INTERCHANGE PROTEIN DSBC-RELATED"/>
    <property type="match status" value="1"/>
</dbReference>